<feature type="domain" description="Exonuclease" evidence="4">
    <location>
        <begin position="2"/>
        <end position="167"/>
    </location>
</feature>
<dbReference type="PANTHER" id="PTHR30231:SF37">
    <property type="entry name" value="EXODEOXYRIBONUCLEASE 10"/>
    <property type="match status" value="1"/>
</dbReference>
<dbReference type="InterPro" id="IPR036397">
    <property type="entry name" value="RNaseH_sf"/>
</dbReference>
<sequence>MKIAFVDVETTGMSPGVAEILELGIVLAEFKDGHLTSYIDEYCEFQDPMYQIPPMITELTGITNDMVSGKYLDHDRLLTIFDQADAIVAHNASFDRGFITRVYPETKDYNWYCSVRQIKWKTYGFLNGKLQQLLAAHRIEMPNAHRALDDAKGLATLLNKDFPGATGEKTYIDYLLQKKPMKRIGS</sequence>
<keyword evidence="6" id="KW-1185">Reference proteome</keyword>
<dbReference type="SUPFAM" id="SSF53098">
    <property type="entry name" value="Ribonuclease H-like"/>
    <property type="match status" value="1"/>
</dbReference>
<organism evidence="5 6">
    <name type="scientific">Paenalkalicoccus suaedae</name>
    <dbReference type="NCBI Taxonomy" id="2592382"/>
    <lineage>
        <taxon>Bacteria</taxon>
        <taxon>Bacillati</taxon>
        <taxon>Bacillota</taxon>
        <taxon>Bacilli</taxon>
        <taxon>Bacillales</taxon>
        <taxon>Bacillaceae</taxon>
        <taxon>Paenalkalicoccus</taxon>
    </lineage>
</organism>
<dbReference type="Proteomes" id="UP000318138">
    <property type="component" value="Chromosome"/>
</dbReference>
<gene>
    <name evidence="5" type="ORF">FLK61_27555</name>
</gene>
<dbReference type="Pfam" id="PF00929">
    <property type="entry name" value="RNase_T"/>
    <property type="match status" value="1"/>
</dbReference>
<dbReference type="EMBL" id="CP041372">
    <property type="protein sequence ID" value="QKS70512.1"/>
    <property type="molecule type" value="Genomic_DNA"/>
</dbReference>
<dbReference type="Gene3D" id="3.30.420.10">
    <property type="entry name" value="Ribonuclease H-like superfamily/Ribonuclease H"/>
    <property type="match status" value="1"/>
</dbReference>
<evidence type="ECO:0000313" key="5">
    <source>
        <dbReference type="EMBL" id="QKS70512.1"/>
    </source>
</evidence>
<dbReference type="RefSeq" id="WP_176008548.1">
    <property type="nucleotide sequence ID" value="NZ_CP041372.2"/>
</dbReference>
<evidence type="ECO:0000259" key="4">
    <source>
        <dbReference type="SMART" id="SM00479"/>
    </source>
</evidence>
<dbReference type="KEGG" id="psua:FLK61_27555"/>
<accession>A0A859FCM8</accession>
<dbReference type="SMART" id="SM00479">
    <property type="entry name" value="EXOIII"/>
    <property type="match status" value="1"/>
</dbReference>
<dbReference type="PANTHER" id="PTHR30231">
    <property type="entry name" value="DNA POLYMERASE III SUBUNIT EPSILON"/>
    <property type="match status" value="1"/>
</dbReference>
<evidence type="ECO:0000256" key="3">
    <source>
        <dbReference type="ARBA" id="ARBA00022839"/>
    </source>
</evidence>
<dbReference type="FunFam" id="3.30.420.10:FF:000045">
    <property type="entry name" value="3'-5' exonuclease DinG"/>
    <property type="match status" value="1"/>
</dbReference>
<dbReference type="AlphaFoldDB" id="A0A859FCM8"/>
<keyword evidence="3" id="KW-0269">Exonuclease</keyword>
<dbReference type="CDD" id="cd06127">
    <property type="entry name" value="DEDDh"/>
    <property type="match status" value="1"/>
</dbReference>
<dbReference type="GO" id="GO:0005829">
    <property type="term" value="C:cytosol"/>
    <property type="evidence" value="ECO:0007669"/>
    <property type="project" value="TreeGrafter"/>
</dbReference>
<keyword evidence="1" id="KW-0540">Nuclease</keyword>
<keyword evidence="2" id="KW-0378">Hydrolase</keyword>
<reference evidence="6" key="1">
    <citation type="submission" date="2019-07" db="EMBL/GenBank/DDBJ databases">
        <title>Bacillus alkalisoli sp. nov. isolated from saline soil.</title>
        <authorList>
            <person name="Sun J.-Q."/>
            <person name="Xu L."/>
        </authorList>
    </citation>
    <scope>NUCLEOTIDE SEQUENCE [LARGE SCALE GENOMIC DNA]</scope>
    <source>
        <strain evidence="6">M4U3P1</strain>
    </source>
</reference>
<evidence type="ECO:0000313" key="6">
    <source>
        <dbReference type="Proteomes" id="UP000318138"/>
    </source>
</evidence>
<name>A0A859FCM8_9BACI</name>
<dbReference type="GO" id="GO:0008408">
    <property type="term" value="F:3'-5' exonuclease activity"/>
    <property type="evidence" value="ECO:0007669"/>
    <property type="project" value="TreeGrafter"/>
</dbReference>
<dbReference type="GO" id="GO:0045004">
    <property type="term" value="P:DNA replication proofreading"/>
    <property type="evidence" value="ECO:0007669"/>
    <property type="project" value="TreeGrafter"/>
</dbReference>
<protein>
    <submittedName>
        <fullName evidence="5">DNA polymerase III subunit epsilon</fullName>
    </submittedName>
</protein>
<dbReference type="GO" id="GO:0003676">
    <property type="term" value="F:nucleic acid binding"/>
    <property type="evidence" value="ECO:0007669"/>
    <property type="project" value="InterPro"/>
</dbReference>
<dbReference type="InterPro" id="IPR013520">
    <property type="entry name" value="Ribonucl_H"/>
</dbReference>
<evidence type="ECO:0000256" key="2">
    <source>
        <dbReference type="ARBA" id="ARBA00022801"/>
    </source>
</evidence>
<proteinExistence type="predicted"/>
<dbReference type="InterPro" id="IPR012337">
    <property type="entry name" value="RNaseH-like_sf"/>
</dbReference>
<evidence type="ECO:0000256" key="1">
    <source>
        <dbReference type="ARBA" id="ARBA00022722"/>
    </source>
</evidence>